<dbReference type="AlphaFoldDB" id="A0AAV6G416"/>
<reference evidence="2 3" key="1">
    <citation type="submission" date="2020-10" db="EMBL/GenBank/DDBJ databases">
        <title>Chromosome-scale genome assembly of the Allis shad, Alosa alosa.</title>
        <authorList>
            <person name="Margot Z."/>
            <person name="Christophe K."/>
            <person name="Cabau C."/>
            <person name="Louis A."/>
            <person name="Berthelot C."/>
            <person name="Parey E."/>
            <person name="Roest Crollius H."/>
            <person name="Montfort J."/>
            <person name="Robinson-Rechavi M."/>
            <person name="Bucao C."/>
            <person name="Bouchez O."/>
            <person name="Gislard M."/>
            <person name="Lluch J."/>
            <person name="Milhes M."/>
            <person name="Lampietro C."/>
            <person name="Lopez Roques C."/>
            <person name="Donnadieu C."/>
            <person name="Braasch I."/>
            <person name="Desvignes T."/>
            <person name="Postlethwait J."/>
            <person name="Bobe J."/>
            <person name="Guiguen Y."/>
        </authorList>
    </citation>
    <scope>NUCLEOTIDE SEQUENCE [LARGE SCALE GENOMIC DNA]</scope>
    <source>
        <strain evidence="2">M-15738</strain>
        <tissue evidence="2">Blood</tissue>
    </source>
</reference>
<dbReference type="EMBL" id="JADWDJ010000017">
    <property type="protein sequence ID" value="KAG5267356.1"/>
    <property type="molecule type" value="Genomic_DNA"/>
</dbReference>
<organism evidence="2 3">
    <name type="scientific">Alosa alosa</name>
    <name type="common">allis shad</name>
    <dbReference type="NCBI Taxonomy" id="278164"/>
    <lineage>
        <taxon>Eukaryota</taxon>
        <taxon>Metazoa</taxon>
        <taxon>Chordata</taxon>
        <taxon>Craniata</taxon>
        <taxon>Vertebrata</taxon>
        <taxon>Euteleostomi</taxon>
        <taxon>Actinopterygii</taxon>
        <taxon>Neopterygii</taxon>
        <taxon>Teleostei</taxon>
        <taxon>Clupei</taxon>
        <taxon>Clupeiformes</taxon>
        <taxon>Clupeoidei</taxon>
        <taxon>Clupeidae</taxon>
        <taxon>Alosa</taxon>
    </lineage>
</organism>
<sequence length="81" mass="8643">MELPLNSSLSDALQPSIKEERFTASTVGTVVVLIGRVDLRSSAGARRCFSTSAGTTTHRSEKATKTQSNQGNLSQKRASAF</sequence>
<protein>
    <submittedName>
        <fullName evidence="2">Uncharacterized protein</fullName>
    </submittedName>
</protein>
<evidence type="ECO:0000313" key="3">
    <source>
        <dbReference type="Proteomes" id="UP000823561"/>
    </source>
</evidence>
<evidence type="ECO:0000256" key="1">
    <source>
        <dbReference type="SAM" id="MobiDB-lite"/>
    </source>
</evidence>
<accession>A0AAV6G416</accession>
<dbReference type="Proteomes" id="UP000823561">
    <property type="component" value="Chromosome 17"/>
</dbReference>
<gene>
    <name evidence="2" type="ORF">AALO_G00220790</name>
</gene>
<comment type="caution">
    <text evidence="2">The sequence shown here is derived from an EMBL/GenBank/DDBJ whole genome shotgun (WGS) entry which is preliminary data.</text>
</comment>
<feature type="region of interest" description="Disordered" evidence="1">
    <location>
        <begin position="47"/>
        <end position="81"/>
    </location>
</feature>
<keyword evidence="3" id="KW-1185">Reference proteome</keyword>
<evidence type="ECO:0000313" key="2">
    <source>
        <dbReference type="EMBL" id="KAG5267356.1"/>
    </source>
</evidence>
<name>A0AAV6G416_9TELE</name>
<feature type="compositionally biased region" description="Polar residues" evidence="1">
    <location>
        <begin position="65"/>
        <end position="81"/>
    </location>
</feature>
<proteinExistence type="predicted"/>